<evidence type="ECO:0008006" key="6">
    <source>
        <dbReference type="Google" id="ProtNLM"/>
    </source>
</evidence>
<evidence type="ECO:0000256" key="2">
    <source>
        <dbReference type="ARBA" id="ARBA00023043"/>
    </source>
</evidence>
<dbReference type="PROSITE" id="PS50297">
    <property type="entry name" value="ANK_REP_REGION"/>
    <property type="match status" value="5"/>
</dbReference>
<dbReference type="Pfam" id="PF00023">
    <property type="entry name" value="Ank"/>
    <property type="match status" value="2"/>
</dbReference>
<dbReference type="SMART" id="SM00248">
    <property type="entry name" value="ANK"/>
    <property type="match status" value="13"/>
</dbReference>
<dbReference type="Proteomes" id="UP001244207">
    <property type="component" value="Unassembled WGS sequence"/>
</dbReference>
<dbReference type="InterPro" id="IPR036770">
    <property type="entry name" value="Ankyrin_rpt-contain_sf"/>
</dbReference>
<keyword evidence="2 3" id="KW-0040">ANK repeat</keyword>
<dbReference type="InterPro" id="IPR002110">
    <property type="entry name" value="Ankyrin_rpt"/>
</dbReference>
<feature type="repeat" description="ANK" evidence="3">
    <location>
        <begin position="464"/>
        <end position="492"/>
    </location>
</feature>
<dbReference type="PROSITE" id="PS50088">
    <property type="entry name" value="ANK_REPEAT"/>
    <property type="match status" value="6"/>
</dbReference>
<dbReference type="AlphaFoldDB" id="A0AAD8XQY5"/>
<evidence type="ECO:0000256" key="1">
    <source>
        <dbReference type="ARBA" id="ARBA00022737"/>
    </source>
</evidence>
<dbReference type="EMBL" id="JAHMHS010000001">
    <property type="protein sequence ID" value="KAK1731766.1"/>
    <property type="molecule type" value="Genomic_DNA"/>
</dbReference>
<sequence length="1017" mass="112045">MVTHSNPFEASKVWEHYASRIVQGAGCTSKYIDAATRCLIRTGIFERYEKHRSKSALLPVAEACSNEWFVDRSSVRYFLLTDDTLCSLLKATTYWNGFQDSLCAVELLKVSSTLNYSMTVDQLLIRGIGVHRRCKGVSALEYICALPAADENDTWRVRQLLDHADSMCLNHTNPRSGLGLIHLSNEADVPRFRREIVEMLLERGATPDLRVNIWPYSSAMDYHLSEKHAYLAATILRHGANPTISCRSGWSAIHAATASGSVSFLNDLFEQRNPIWEIDWEGRSDSQSFKGMRPLHYAASSSVGCLQVILDKVASISLEAPSENGYTAVHFAVMSGEISAVELLHARGANINARSVDGQSALHIAVAKGNLAAVERLLELGSEMTPDCDGRTPLLLAYQQNDQNIIDCLRDHDRSQRGVVSAGMRSATLAKGIFRAIQAGNLSSCQEIFASLPTVDIDMPAIFGGLTALGVAVSFGKLNIVTWLLQQGANANYPCGNDSSIILSMILQPLLNPGLPAMLERYIATGGSVLRESRCVVAAAVRAKNEEGLVLLLDHLKANGKLYAHRVGVCSSAALALAVNRKWQGKTPLHWAASMSNVPTAQLLIDNGANIEAKDDLGLTPLLVSVMASASVQQSAVVRVLLQAGSNINCRDNDGSTPIAEACKHGDPSVISALMSRGSDVLVRDRRGRNVLHCLFFGRETVEENSVRPALFIKLNRMGVNPFELDIFGCSALHLIIHDKSMTSFVLNENMRIQDERPMPWSHLFLARNATNATCLTTAFGLYRRKLSTEKFRTFLNLEDVSIRNPLCFAASRGRIQAMENILSLGSLIDFEGCPEGSALMAASNAGNLESVIYLVRHGASISFQGHNDFRSAVELAATSPRVLRWLLVDRFTDQKKLNPSCHESTFPSTNYRPWSGIQKAEMIISGRWERQSNESSRQYWARLSSMTEQLRGKFLPPNTGKTTRRQSKLVPTESVKIAVGGYFVPYDASLGERVTRKSKWSELSSEVRECLERYCL</sequence>
<feature type="repeat" description="ANK" evidence="3">
    <location>
        <begin position="357"/>
        <end position="389"/>
    </location>
</feature>
<evidence type="ECO:0000256" key="3">
    <source>
        <dbReference type="PROSITE-ProRule" id="PRU00023"/>
    </source>
</evidence>
<dbReference type="RefSeq" id="XP_060371821.1">
    <property type="nucleotide sequence ID" value="XM_060502649.1"/>
</dbReference>
<organism evidence="4 5">
    <name type="scientific">Glomerella acutata</name>
    <name type="common">Colletotrichum acutatum</name>
    <dbReference type="NCBI Taxonomy" id="27357"/>
    <lineage>
        <taxon>Eukaryota</taxon>
        <taxon>Fungi</taxon>
        <taxon>Dikarya</taxon>
        <taxon>Ascomycota</taxon>
        <taxon>Pezizomycotina</taxon>
        <taxon>Sordariomycetes</taxon>
        <taxon>Hypocreomycetidae</taxon>
        <taxon>Glomerellales</taxon>
        <taxon>Glomerellaceae</taxon>
        <taxon>Colletotrichum</taxon>
        <taxon>Colletotrichum acutatum species complex</taxon>
    </lineage>
</organism>
<dbReference type="PANTHER" id="PTHR24198">
    <property type="entry name" value="ANKYRIN REPEAT AND PROTEIN KINASE DOMAIN-CONTAINING PROTEIN"/>
    <property type="match status" value="1"/>
</dbReference>
<dbReference type="GeneID" id="85386548"/>
<gene>
    <name evidence="4" type="ORF">BDZ83DRAFT_3725</name>
</gene>
<feature type="repeat" description="ANK" evidence="3">
    <location>
        <begin position="324"/>
        <end position="356"/>
    </location>
</feature>
<feature type="repeat" description="ANK" evidence="3">
    <location>
        <begin position="617"/>
        <end position="653"/>
    </location>
</feature>
<dbReference type="SUPFAM" id="SSF48403">
    <property type="entry name" value="Ankyrin repeat"/>
    <property type="match status" value="4"/>
</dbReference>
<feature type="repeat" description="ANK" evidence="3">
    <location>
        <begin position="584"/>
        <end position="616"/>
    </location>
</feature>
<protein>
    <recommendedName>
        <fullName evidence="6">Ankyrin repeat protein</fullName>
    </recommendedName>
</protein>
<keyword evidence="5" id="KW-1185">Reference proteome</keyword>
<evidence type="ECO:0000313" key="5">
    <source>
        <dbReference type="Proteomes" id="UP001244207"/>
    </source>
</evidence>
<comment type="caution">
    <text evidence="4">The sequence shown here is derived from an EMBL/GenBank/DDBJ whole genome shotgun (WGS) entry which is preliminary data.</text>
</comment>
<evidence type="ECO:0000313" key="4">
    <source>
        <dbReference type="EMBL" id="KAK1731766.1"/>
    </source>
</evidence>
<accession>A0AAD8XQY5</accession>
<dbReference type="PANTHER" id="PTHR24198:SF165">
    <property type="entry name" value="ANKYRIN REPEAT-CONTAINING PROTEIN-RELATED"/>
    <property type="match status" value="1"/>
</dbReference>
<keyword evidence="1" id="KW-0677">Repeat</keyword>
<feature type="repeat" description="ANK" evidence="3">
    <location>
        <begin position="654"/>
        <end position="686"/>
    </location>
</feature>
<dbReference type="PRINTS" id="PR01415">
    <property type="entry name" value="ANKYRIN"/>
</dbReference>
<proteinExistence type="predicted"/>
<dbReference type="Pfam" id="PF12796">
    <property type="entry name" value="Ank_2"/>
    <property type="match status" value="2"/>
</dbReference>
<name>A0AAD8XQY5_GLOAC</name>
<dbReference type="Gene3D" id="1.25.40.20">
    <property type="entry name" value="Ankyrin repeat-containing domain"/>
    <property type="match status" value="3"/>
</dbReference>
<reference evidence="4" key="1">
    <citation type="submission" date="2021-12" db="EMBL/GenBank/DDBJ databases">
        <title>Comparative genomics, transcriptomics and evolutionary studies reveal genomic signatures of adaptation to plant cell wall in hemibiotrophic fungi.</title>
        <authorList>
            <consortium name="DOE Joint Genome Institute"/>
            <person name="Baroncelli R."/>
            <person name="Diaz J.F."/>
            <person name="Benocci T."/>
            <person name="Peng M."/>
            <person name="Battaglia E."/>
            <person name="Haridas S."/>
            <person name="Andreopoulos W."/>
            <person name="Labutti K."/>
            <person name="Pangilinan J."/>
            <person name="Floch G.L."/>
            <person name="Makela M.R."/>
            <person name="Henrissat B."/>
            <person name="Grigoriev I.V."/>
            <person name="Crouch J.A."/>
            <person name="De Vries R.P."/>
            <person name="Sukno S.A."/>
            <person name="Thon M.R."/>
        </authorList>
    </citation>
    <scope>NUCLEOTIDE SEQUENCE</scope>
    <source>
        <strain evidence="4">CBS 112980</strain>
    </source>
</reference>